<evidence type="ECO:0000256" key="1">
    <source>
        <dbReference type="SAM" id="MobiDB-lite"/>
    </source>
</evidence>
<accession>A0A2Z7BHQ9</accession>
<dbReference type="EMBL" id="KV007465">
    <property type="protein sequence ID" value="KZV31511.1"/>
    <property type="molecule type" value="Genomic_DNA"/>
</dbReference>
<feature type="compositionally biased region" description="Basic and acidic residues" evidence="1">
    <location>
        <begin position="532"/>
        <end position="590"/>
    </location>
</feature>
<evidence type="ECO:0000313" key="3">
    <source>
        <dbReference type="Proteomes" id="UP000250235"/>
    </source>
</evidence>
<feature type="region of interest" description="Disordered" evidence="1">
    <location>
        <begin position="690"/>
        <end position="743"/>
    </location>
</feature>
<dbReference type="Proteomes" id="UP000250235">
    <property type="component" value="Unassembled WGS sequence"/>
</dbReference>
<feature type="compositionally biased region" description="Basic and acidic residues" evidence="1">
    <location>
        <begin position="258"/>
        <end position="515"/>
    </location>
</feature>
<feature type="compositionally biased region" description="Basic residues" evidence="1">
    <location>
        <begin position="1"/>
        <end position="15"/>
    </location>
</feature>
<feature type="region of interest" description="Disordered" evidence="1">
    <location>
        <begin position="1143"/>
        <end position="1171"/>
    </location>
</feature>
<feature type="compositionally biased region" description="Basic and acidic residues" evidence="1">
    <location>
        <begin position="704"/>
        <end position="719"/>
    </location>
</feature>
<proteinExistence type="predicted"/>
<dbReference type="OrthoDB" id="1938945at2759"/>
<gene>
    <name evidence="2" type="ORF">F511_07362</name>
</gene>
<keyword evidence="3" id="KW-1185">Reference proteome</keyword>
<evidence type="ECO:0000313" key="2">
    <source>
        <dbReference type="EMBL" id="KZV31511.1"/>
    </source>
</evidence>
<feature type="region of interest" description="Disordered" evidence="1">
    <location>
        <begin position="1"/>
        <end position="625"/>
    </location>
</feature>
<feature type="compositionally biased region" description="Basic and acidic residues" evidence="1">
    <location>
        <begin position="83"/>
        <end position="150"/>
    </location>
</feature>
<feature type="compositionally biased region" description="Basic and acidic residues" evidence="1">
    <location>
        <begin position="1155"/>
        <end position="1167"/>
    </location>
</feature>
<feature type="compositionally biased region" description="Basic and acidic residues" evidence="1">
    <location>
        <begin position="16"/>
        <end position="65"/>
    </location>
</feature>
<name>A0A2Z7BHQ9_9LAMI</name>
<feature type="compositionally biased region" description="Basic and acidic residues" evidence="1">
    <location>
        <begin position="733"/>
        <end position="743"/>
    </location>
</feature>
<dbReference type="PANTHER" id="PTHR34837">
    <property type="entry name" value="OS05G0595500 PROTEIN"/>
    <property type="match status" value="1"/>
</dbReference>
<reference evidence="2 3" key="1">
    <citation type="journal article" date="2015" name="Proc. Natl. Acad. Sci. U.S.A.">
        <title>The resurrection genome of Boea hygrometrica: A blueprint for survival of dehydration.</title>
        <authorList>
            <person name="Xiao L."/>
            <person name="Yang G."/>
            <person name="Zhang L."/>
            <person name="Yang X."/>
            <person name="Zhao S."/>
            <person name="Ji Z."/>
            <person name="Zhou Q."/>
            <person name="Hu M."/>
            <person name="Wang Y."/>
            <person name="Chen M."/>
            <person name="Xu Y."/>
            <person name="Jin H."/>
            <person name="Xiao X."/>
            <person name="Hu G."/>
            <person name="Bao F."/>
            <person name="Hu Y."/>
            <person name="Wan P."/>
            <person name="Li L."/>
            <person name="Deng X."/>
            <person name="Kuang T."/>
            <person name="Xiang C."/>
            <person name="Zhu J.K."/>
            <person name="Oliver M.J."/>
            <person name="He Y."/>
        </authorList>
    </citation>
    <scope>NUCLEOTIDE SEQUENCE [LARGE SCALE GENOMIC DNA]</scope>
    <source>
        <strain evidence="3">cv. XS01</strain>
    </source>
</reference>
<sequence>MPRSSRHRSHKHSKHSSKDYSDSEDDLRMKDKGTRDENLVKGSRDSVTGEKRKISTPAREGKDVKGPNGVASEECFSSKRRKEKTDIVDGGDRWHGGGEERGNGDRTVEKEKLKVDNSKSESKLKEISNKGESWRMERTNSKDKKYERGTAGEMESSTIVVEKEDSRSKGESKRKSEREHSGQKEGKEYNGKDRKPDKEKDKNLGQVSKRGDAKTNLVDMDVGKKQELQLGDLGVERKTKRRRENSDFPLKVELQDPEVNKEVDKKTRRRSESSSERGKHHDVFKEGDERGLSSRSDHAKDVKYKDDKPKDRIYVDKYHEDEQKDDGQRGEKYHVGMKIDNKHRDGKHNEDVGKDAKRREDRYRGDSDRYNRHKDEKNHEDGEKDGKGKDDKYQEGAGRRRDYRHREDSERENRHVDDRNRDDGEKKGRHGDVRHYENGDRDDRNLENNYRKDSHTDDITKEEKHQEDTERDSLYKDSKQADDFDREKRPREAKCSEELATRDFSGDKSDPRHSNDGGYAHHSKHSTTHDTIQMRDDGTVMYRDDQGRRRTTEKQDNSDVRSRSTKDQRFDSEKRSACEARVDSVPDRGRSTSKNADMELNSSHSRRRRSPSSSSLAPRDNYRLTKVDEYKHRECSYEERLRPSRTAGRDYAMGGSEKTSCWSLEKLGKQEDDHLRELSAERRLTSNIRSSPLKLVDKSPSSNTDREQFNRSDVRRTTDIEELTQRSGGSRDMNCHPRKEGRERHELVMDVLPRDEYSQADPDTISVSSPFTRNNYLSGSSKSFPPLPPLRAGADSPLMSGSIEDDIRFKSNSRHRRSIGDPNLGRIRGNPWRGVPSWPSTVPNGFMSFPHPPPPVGFHSVMHPFPAPAMFGIRPPMDSNHPTPYHIPDTDRFPGPVRPMGWHNPVDDSCNPLHSWDANNTVFQDEAHSYGRPGWDHSRTLPGGRGWDTTGDLWKGASNTACLEMPSYDKENDFSLTRDETLAGQSIQPTQNEQIFPDEQAAINDVNQSTYDSEINYVDAPINNFEDTSNLAKISKKDDVPLCHVYLSKLDISADLTEPELFNQCRGFIDMDQDVISDIDNLKILFIEEAIEAKVASHQILRSALSATVDDSVFQKAISLYESQKGSFDKVINGVKFPSANLPFTKSDHEDLDTEDKKPEKLSRTDDMQDGEDVLLHVNVESTPPNTSSDTERYTESAHQNLDLPPANTMVTSEEPVSITEHDDMMNLAPKILLKYQIIEERPLSVESIEGFHASSPTEVKTDGNIDNAKSGVTCNDTILNSDVCSEAMTPELVVSESIILSRIHHSPESTH</sequence>
<protein>
    <submittedName>
        <fullName evidence="2">Zinc finger CCCH domain-containing protein 13</fullName>
    </submittedName>
</protein>
<organism evidence="2 3">
    <name type="scientific">Dorcoceras hygrometricum</name>
    <dbReference type="NCBI Taxonomy" id="472368"/>
    <lineage>
        <taxon>Eukaryota</taxon>
        <taxon>Viridiplantae</taxon>
        <taxon>Streptophyta</taxon>
        <taxon>Embryophyta</taxon>
        <taxon>Tracheophyta</taxon>
        <taxon>Spermatophyta</taxon>
        <taxon>Magnoliopsida</taxon>
        <taxon>eudicotyledons</taxon>
        <taxon>Gunneridae</taxon>
        <taxon>Pentapetalae</taxon>
        <taxon>asterids</taxon>
        <taxon>lamiids</taxon>
        <taxon>Lamiales</taxon>
        <taxon>Gesneriaceae</taxon>
        <taxon>Didymocarpoideae</taxon>
        <taxon>Trichosporeae</taxon>
        <taxon>Loxocarpinae</taxon>
        <taxon>Dorcoceras</taxon>
    </lineage>
</organism>
<dbReference type="PANTHER" id="PTHR34837:SF1">
    <property type="entry name" value="LOW PROTEIN: ZINC FINGER CCCH DOMAIN PROTEIN"/>
    <property type="match status" value="1"/>
</dbReference>
<feature type="compositionally biased region" description="Basic and acidic residues" evidence="1">
    <location>
        <begin position="161"/>
        <end position="213"/>
    </location>
</feature>